<dbReference type="Proteomes" id="UP000806077">
    <property type="component" value="Unassembled WGS sequence"/>
</dbReference>
<proteinExistence type="predicted"/>
<evidence type="ECO:0008006" key="3">
    <source>
        <dbReference type="Google" id="ProtNLM"/>
    </source>
</evidence>
<comment type="caution">
    <text evidence="1">The sequence shown here is derived from an EMBL/GenBank/DDBJ whole genome shotgun (WGS) entry which is preliminary data.</text>
</comment>
<protein>
    <recommendedName>
        <fullName evidence="3">GW domain-containing protein</fullName>
    </recommendedName>
</protein>
<sequence>MKYFTVIFLVITSVLTGCKNSGKVTIKNQESTTEKVAVEKNNDQNSDKKAMHSNAHKVVVIEKIPAGGYVYLKVSEKEKEYWIAVPGKQVKIGATYYYDGGMEMRNFESKILKRTFDRVIFAQGIREKINEVGSKPKKETNKKVNAVKKKNTTRKSKVGIIEKASNGIRVADLFENPKAYQNKQVIIKGKAVKVNNGIMGVNFIHLQDGTTGNGQYDITVTSNEIVKIGDIITLKGTVILNKDFGAGYVFDVLIEKAVVLK</sequence>
<organism evidence="1 2">
    <name type="scientific">Tenacibaculum finnmarkense genomovar finnmarkense</name>
    <dbReference type="NCBI Taxonomy" id="1458503"/>
    <lineage>
        <taxon>Bacteria</taxon>
        <taxon>Pseudomonadati</taxon>
        <taxon>Bacteroidota</taxon>
        <taxon>Flavobacteriia</taxon>
        <taxon>Flavobacteriales</taxon>
        <taxon>Flavobacteriaceae</taxon>
        <taxon>Tenacibaculum</taxon>
        <taxon>Tenacibaculum finnmarkense</taxon>
    </lineage>
</organism>
<dbReference type="RefSeq" id="WP_101954869.1">
    <property type="nucleotide sequence ID" value="NZ_JAJHTL010000023.1"/>
</dbReference>
<dbReference type="EMBL" id="WXXV01000021">
    <property type="protein sequence ID" value="MBE7696085.1"/>
    <property type="molecule type" value="Genomic_DNA"/>
</dbReference>
<dbReference type="AlphaFoldDB" id="A0AAP1WH80"/>
<evidence type="ECO:0000313" key="2">
    <source>
        <dbReference type="Proteomes" id="UP000806077"/>
    </source>
</evidence>
<dbReference type="PROSITE" id="PS51257">
    <property type="entry name" value="PROKAR_LIPOPROTEIN"/>
    <property type="match status" value="1"/>
</dbReference>
<gene>
    <name evidence="1" type="ORF">F7645_11710</name>
</gene>
<keyword evidence="2" id="KW-1185">Reference proteome</keyword>
<name>A0AAP1WH80_9FLAO</name>
<evidence type="ECO:0000313" key="1">
    <source>
        <dbReference type="EMBL" id="MBE7696085.1"/>
    </source>
</evidence>
<accession>A0AAP1WH80</accession>
<reference evidence="1 2" key="1">
    <citation type="journal article" date="2020" name="Int. J. Syst. Evol. Microbiol.">
        <title>Tenacibaculum piscium sp. nov., isolated from skin ulcers of sea-farmed fish, and description of Tenacibaculum finnmarkense sp. nov. with subdivision into genomovars finnmarkense and ulcerans.</title>
        <authorList>
            <person name="Olsen A.B."/>
            <person name="Spilsberg B."/>
            <person name="Nilsen H.K."/>
            <person name="Lagesen K."/>
            <person name="Gulla S."/>
            <person name="Avendano-Herrera R."/>
            <person name="Irgang R."/>
            <person name="Duchaud E."/>
            <person name="Colquhoun D.J."/>
        </authorList>
    </citation>
    <scope>NUCLEOTIDE SEQUENCE [LARGE SCALE GENOMIC DNA]</scope>
    <source>
        <strain evidence="1 2">TNO037</strain>
    </source>
</reference>